<dbReference type="EMBL" id="ML211652">
    <property type="protein sequence ID" value="TFK81115.1"/>
    <property type="molecule type" value="Genomic_DNA"/>
</dbReference>
<evidence type="ECO:0000313" key="3">
    <source>
        <dbReference type="EMBL" id="TFK81115.1"/>
    </source>
</evidence>
<evidence type="ECO:0000313" key="4">
    <source>
        <dbReference type="Proteomes" id="UP000308197"/>
    </source>
</evidence>
<gene>
    <name evidence="3" type="ORF">K466DRAFT_351456</name>
</gene>
<reference evidence="3 4" key="1">
    <citation type="journal article" date="2019" name="Nat. Ecol. Evol.">
        <title>Megaphylogeny resolves global patterns of mushroom evolution.</title>
        <authorList>
            <person name="Varga T."/>
            <person name="Krizsan K."/>
            <person name="Foldi C."/>
            <person name="Dima B."/>
            <person name="Sanchez-Garcia M."/>
            <person name="Sanchez-Ramirez S."/>
            <person name="Szollosi G.J."/>
            <person name="Szarkandi J.G."/>
            <person name="Papp V."/>
            <person name="Albert L."/>
            <person name="Andreopoulos W."/>
            <person name="Angelini C."/>
            <person name="Antonin V."/>
            <person name="Barry K.W."/>
            <person name="Bougher N.L."/>
            <person name="Buchanan P."/>
            <person name="Buyck B."/>
            <person name="Bense V."/>
            <person name="Catcheside P."/>
            <person name="Chovatia M."/>
            <person name="Cooper J."/>
            <person name="Damon W."/>
            <person name="Desjardin D."/>
            <person name="Finy P."/>
            <person name="Geml J."/>
            <person name="Haridas S."/>
            <person name="Hughes K."/>
            <person name="Justo A."/>
            <person name="Karasinski D."/>
            <person name="Kautmanova I."/>
            <person name="Kiss B."/>
            <person name="Kocsube S."/>
            <person name="Kotiranta H."/>
            <person name="LaButti K.M."/>
            <person name="Lechner B.E."/>
            <person name="Liimatainen K."/>
            <person name="Lipzen A."/>
            <person name="Lukacs Z."/>
            <person name="Mihaltcheva S."/>
            <person name="Morgado L.N."/>
            <person name="Niskanen T."/>
            <person name="Noordeloos M.E."/>
            <person name="Ohm R.A."/>
            <person name="Ortiz-Santana B."/>
            <person name="Ovrebo C."/>
            <person name="Racz N."/>
            <person name="Riley R."/>
            <person name="Savchenko A."/>
            <person name="Shiryaev A."/>
            <person name="Soop K."/>
            <person name="Spirin V."/>
            <person name="Szebenyi C."/>
            <person name="Tomsovsky M."/>
            <person name="Tulloss R.E."/>
            <person name="Uehling J."/>
            <person name="Grigoriev I.V."/>
            <person name="Vagvolgyi C."/>
            <person name="Papp T."/>
            <person name="Martin F.M."/>
            <person name="Miettinen O."/>
            <person name="Hibbett D.S."/>
            <person name="Nagy L.G."/>
        </authorList>
    </citation>
    <scope>NUCLEOTIDE SEQUENCE [LARGE SCALE GENOMIC DNA]</scope>
    <source>
        <strain evidence="3 4">HHB13444</strain>
    </source>
</reference>
<keyword evidence="4" id="KW-1185">Reference proteome</keyword>
<keyword evidence="2" id="KW-0472">Membrane</keyword>
<dbReference type="InParanoid" id="A0A5C3NUT8"/>
<feature type="transmembrane region" description="Helical" evidence="2">
    <location>
        <begin position="6"/>
        <end position="28"/>
    </location>
</feature>
<dbReference type="Proteomes" id="UP000308197">
    <property type="component" value="Unassembled WGS sequence"/>
</dbReference>
<name>A0A5C3NUT8_9APHY</name>
<feature type="region of interest" description="Disordered" evidence="1">
    <location>
        <begin position="121"/>
        <end position="140"/>
    </location>
</feature>
<protein>
    <submittedName>
        <fullName evidence="3">Uncharacterized protein</fullName>
    </submittedName>
</protein>
<keyword evidence="2" id="KW-0812">Transmembrane</keyword>
<proteinExistence type="predicted"/>
<accession>A0A5C3NUT8</accession>
<organism evidence="3 4">
    <name type="scientific">Polyporus arcularius HHB13444</name>
    <dbReference type="NCBI Taxonomy" id="1314778"/>
    <lineage>
        <taxon>Eukaryota</taxon>
        <taxon>Fungi</taxon>
        <taxon>Dikarya</taxon>
        <taxon>Basidiomycota</taxon>
        <taxon>Agaricomycotina</taxon>
        <taxon>Agaricomycetes</taxon>
        <taxon>Polyporales</taxon>
        <taxon>Polyporaceae</taxon>
        <taxon>Polyporus</taxon>
    </lineage>
</organism>
<evidence type="ECO:0000256" key="1">
    <source>
        <dbReference type="SAM" id="MobiDB-lite"/>
    </source>
</evidence>
<sequence>MWWNGTIYFMVLFVLNVLHLSFTLASVFDDGTAPSNITTLSDPLTAVLISHFLLDLQEASQRDVQLDTHGDSALTVESSTTTLDFARAVGSIATTLRTGNASFDLEPDVDMQDEGVLTGTELMQRGDSIGPSSKDETMSA</sequence>
<dbReference type="AlphaFoldDB" id="A0A5C3NUT8"/>
<evidence type="ECO:0000256" key="2">
    <source>
        <dbReference type="SAM" id="Phobius"/>
    </source>
</evidence>
<keyword evidence="2" id="KW-1133">Transmembrane helix</keyword>